<dbReference type="Proteomes" id="UP000078459">
    <property type="component" value="Unassembled WGS sequence"/>
</dbReference>
<protein>
    <recommendedName>
        <fullName evidence="1">Prolyl 4-hydroxylase alpha subunit Fe(2+) 2OG dioxygenase domain-containing protein</fullName>
    </recommendedName>
</protein>
<dbReference type="InterPro" id="IPR044862">
    <property type="entry name" value="Pro_4_hyd_alph_FE2OG_OXY"/>
</dbReference>
<reference evidence="2 3" key="2">
    <citation type="submission" date="2016-06" db="EMBL/GenBank/DDBJ databases">
        <title>Pedobacter psychrophilus sp. nov., isolated from Antarctic fragmentary rock.</title>
        <authorList>
            <person name="Svec P."/>
        </authorList>
    </citation>
    <scope>NUCLEOTIDE SEQUENCE [LARGE SCALE GENOMIC DNA]</scope>
    <source>
        <strain evidence="2 3">CCM 8644</strain>
    </source>
</reference>
<evidence type="ECO:0000259" key="1">
    <source>
        <dbReference type="Pfam" id="PF13640"/>
    </source>
</evidence>
<dbReference type="PANTHER" id="PTHR12117">
    <property type="entry name" value="HISTONE ACETYLTRANSFERASE COMPLEX"/>
    <property type="match status" value="1"/>
</dbReference>
<feature type="domain" description="Prolyl 4-hydroxylase alpha subunit Fe(2+) 2OG dioxygenase" evidence="1">
    <location>
        <begin position="121"/>
        <end position="217"/>
    </location>
</feature>
<dbReference type="EMBL" id="LWHJ01000029">
    <property type="protein sequence ID" value="OAQ38742.1"/>
    <property type="molecule type" value="Genomic_DNA"/>
</dbReference>
<evidence type="ECO:0000313" key="3">
    <source>
        <dbReference type="Proteomes" id="UP000078459"/>
    </source>
</evidence>
<dbReference type="InterPro" id="IPR051842">
    <property type="entry name" value="uS12_prolyl_hydroxylase"/>
</dbReference>
<dbReference type="Pfam" id="PF13640">
    <property type="entry name" value="2OG-FeII_Oxy_3"/>
    <property type="match status" value="1"/>
</dbReference>
<reference evidence="2 3" key="1">
    <citation type="submission" date="2016-04" db="EMBL/GenBank/DDBJ databases">
        <authorList>
            <person name="Evans L.H."/>
            <person name="Alamgir A."/>
            <person name="Owens N."/>
            <person name="Weber N.D."/>
            <person name="Virtaneva K."/>
            <person name="Barbian K."/>
            <person name="Babar A."/>
            <person name="Rosenke K."/>
        </authorList>
    </citation>
    <scope>NUCLEOTIDE SEQUENCE [LARGE SCALE GENOMIC DNA]</scope>
    <source>
        <strain evidence="2 3">CCM 8644</strain>
    </source>
</reference>
<name>A0A179DD82_9SPHI</name>
<organism evidence="2 3">
    <name type="scientific">Pedobacter psychrophilus</name>
    <dbReference type="NCBI Taxonomy" id="1826909"/>
    <lineage>
        <taxon>Bacteria</taxon>
        <taxon>Pseudomonadati</taxon>
        <taxon>Bacteroidota</taxon>
        <taxon>Sphingobacteriia</taxon>
        <taxon>Sphingobacteriales</taxon>
        <taxon>Sphingobacteriaceae</taxon>
        <taxon>Pedobacter</taxon>
    </lineage>
</organism>
<proteinExistence type="predicted"/>
<dbReference type="AlphaFoldDB" id="A0A179DD82"/>
<gene>
    <name evidence="2" type="ORF">A5893_11875</name>
</gene>
<sequence length="279" mass="32180">MSKYLNTANQDLIKLAQQNQAAYLSASPFPSISFDDFFNPDLLSKILEEFPDLSKKDSISYKDQKQIKFAGKGENDFGEETKSFMHFLNSEPFLNFLQILTGIEEPLTGDPYFFGGGQHEIKRGGLLKVHADFNKHPQLKLDRRINVLVYLNKDWKEEYGGFFELWDKNMENCDKKILPTFNKLAIFSTTDFSYHGHPDALNCPEDRSRKSLALYYYSNGRPSSEINHNAKHNTLFQERKNNDIDKTAFKSTGKQRLKSLIKNITPPLIYNGIIRSNDE</sequence>
<dbReference type="Gene3D" id="2.60.120.620">
    <property type="entry name" value="q2cbj1_9rhob like domain"/>
    <property type="match status" value="1"/>
</dbReference>
<dbReference type="RefSeq" id="WP_068822895.1">
    <property type="nucleotide sequence ID" value="NZ_LWHJ01000029.1"/>
</dbReference>
<dbReference type="PANTHER" id="PTHR12117:SF0">
    <property type="entry name" value="PROLYL 3-HYDROXYLASE OGFOD1"/>
    <property type="match status" value="1"/>
</dbReference>
<comment type="caution">
    <text evidence="2">The sequence shown here is derived from an EMBL/GenBank/DDBJ whole genome shotgun (WGS) entry which is preliminary data.</text>
</comment>
<dbReference type="STRING" id="1826909.A5893_11875"/>
<evidence type="ECO:0000313" key="2">
    <source>
        <dbReference type="EMBL" id="OAQ38742.1"/>
    </source>
</evidence>
<keyword evidence="3" id="KW-1185">Reference proteome</keyword>
<accession>A0A179DD82</accession>